<gene>
    <name evidence="3" type="ORF">CISIN_1g035686mg</name>
</gene>
<feature type="compositionally biased region" description="Basic and acidic residues" evidence="1">
    <location>
        <begin position="129"/>
        <end position="141"/>
    </location>
</feature>
<proteinExistence type="predicted"/>
<dbReference type="SMR" id="A0A067FYC7"/>
<evidence type="ECO:0000313" key="4">
    <source>
        <dbReference type="Proteomes" id="UP000027120"/>
    </source>
</evidence>
<keyword evidence="2" id="KW-0472">Membrane</keyword>
<evidence type="ECO:0000256" key="1">
    <source>
        <dbReference type="SAM" id="MobiDB-lite"/>
    </source>
</evidence>
<evidence type="ECO:0000313" key="3">
    <source>
        <dbReference type="EMBL" id="KDO72409.1"/>
    </source>
</evidence>
<feature type="region of interest" description="Disordered" evidence="1">
    <location>
        <begin position="110"/>
        <end position="143"/>
    </location>
</feature>
<evidence type="ECO:0000256" key="2">
    <source>
        <dbReference type="SAM" id="Phobius"/>
    </source>
</evidence>
<feature type="transmembrane region" description="Helical" evidence="2">
    <location>
        <begin position="61"/>
        <end position="81"/>
    </location>
</feature>
<keyword evidence="2" id="KW-0812">Transmembrane</keyword>
<dbReference type="eggNOG" id="ENOG502S94J">
    <property type="taxonomic scope" value="Eukaryota"/>
</dbReference>
<dbReference type="Proteomes" id="UP000027120">
    <property type="component" value="Unassembled WGS sequence"/>
</dbReference>
<dbReference type="InterPro" id="IPR008480">
    <property type="entry name" value="DUF761_pln"/>
</dbReference>
<name>A0A067FYC7_CITSI</name>
<evidence type="ECO:0008006" key="5">
    <source>
        <dbReference type="Google" id="ProtNLM"/>
    </source>
</evidence>
<keyword evidence="4" id="KW-1185">Reference proteome</keyword>
<sequence>SQLNKKIEEEIWRQRESVLSWRQEKESLKMKVNTQFYLQQGQLFLLVGLKRVIMMFLIEQWRLWVFIILNLVLMAIFFTSMHCKSSDQTQNQESRGDNVKVQKMIKKRNEESGYWSADDQVEECNTDNKLQRETSENKEVTGMEDYDDADADADEAEPPQLSKEELNERAEAFIATFRQHLVLDAIRGREVQLFNRLQKRENRSFPRVQKTTNSCVL</sequence>
<accession>A0A067FYC7</accession>
<dbReference type="PANTHER" id="PTHR35997">
    <property type="entry name" value="COTTON FIBER PROTEIN-RELATED"/>
    <property type="match status" value="1"/>
</dbReference>
<dbReference type="EMBL" id="KK784887">
    <property type="protein sequence ID" value="KDO72409.1"/>
    <property type="molecule type" value="Genomic_DNA"/>
</dbReference>
<reference evidence="3 4" key="1">
    <citation type="submission" date="2014-04" db="EMBL/GenBank/DDBJ databases">
        <authorList>
            <consortium name="International Citrus Genome Consortium"/>
            <person name="Gmitter F."/>
            <person name="Chen C."/>
            <person name="Farmerie W."/>
            <person name="Harkins T."/>
            <person name="Desany B."/>
            <person name="Mohiuddin M."/>
            <person name="Kodira C."/>
            <person name="Borodovsky M."/>
            <person name="Lomsadze A."/>
            <person name="Burns P."/>
            <person name="Jenkins J."/>
            <person name="Prochnik S."/>
            <person name="Shu S."/>
            <person name="Chapman J."/>
            <person name="Pitluck S."/>
            <person name="Schmutz J."/>
            <person name="Rokhsar D."/>
        </authorList>
    </citation>
    <scope>NUCLEOTIDE SEQUENCE</scope>
</reference>
<feature type="non-terminal residue" evidence="3">
    <location>
        <position position="1"/>
    </location>
</feature>
<organism evidence="3 4">
    <name type="scientific">Citrus sinensis</name>
    <name type="common">Sweet orange</name>
    <name type="synonym">Citrus aurantium var. sinensis</name>
    <dbReference type="NCBI Taxonomy" id="2711"/>
    <lineage>
        <taxon>Eukaryota</taxon>
        <taxon>Viridiplantae</taxon>
        <taxon>Streptophyta</taxon>
        <taxon>Embryophyta</taxon>
        <taxon>Tracheophyta</taxon>
        <taxon>Spermatophyta</taxon>
        <taxon>Magnoliopsida</taxon>
        <taxon>eudicotyledons</taxon>
        <taxon>Gunneridae</taxon>
        <taxon>Pentapetalae</taxon>
        <taxon>rosids</taxon>
        <taxon>malvids</taxon>
        <taxon>Sapindales</taxon>
        <taxon>Rutaceae</taxon>
        <taxon>Aurantioideae</taxon>
        <taxon>Citrus</taxon>
    </lineage>
</organism>
<dbReference type="Pfam" id="PF05553">
    <property type="entry name" value="DUF761"/>
    <property type="match status" value="1"/>
</dbReference>
<dbReference type="AlphaFoldDB" id="A0A067FYC7"/>
<keyword evidence="2" id="KW-1133">Transmembrane helix</keyword>
<dbReference type="PANTHER" id="PTHR35997:SF5">
    <property type="entry name" value="OS09G0539700 PROTEIN"/>
    <property type="match status" value="1"/>
</dbReference>
<protein>
    <recommendedName>
        <fullName evidence="5">DUF4408 domain-containing protein</fullName>
    </recommendedName>
</protein>
<dbReference type="PaxDb" id="2711-XP_006482660.1"/>